<dbReference type="PROSITE" id="PS51123">
    <property type="entry name" value="OMPA_2"/>
    <property type="match status" value="1"/>
</dbReference>
<dbReference type="AlphaFoldDB" id="A0A0H3BK81"/>
<proteinExistence type="predicted"/>
<dbReference type="InterPro" id="IPR006664">
    <property type="entry name" value="OMP_bac"/>
</dbReference>
<dbReference type="EMBL" id="CP000805">
    <property type="protein sequence ID" value="ACD70719.1"/>
    <property type="molecule type" value="Genomic_DNA"/>
</dbReference>
<dbReference type="InterPro" id="IPR006665">
    <property type="entry name" value="OmpA-like"/>
</dbReference>
<evidence type="ECO:0000256" key="2">
    <source>
        <dbReference type="ARBA" id="ARBA00023136"/>
    </source>
</evidence>
<organism evidence="6 7">
    <name type="scientific">Treponema pallidum subsp. pallidum (strain SS14)</name>
    <dbReference type="NCBI Taxonomy" id="455434"/>
    <lineage>
        <taxon>Bacteria</taxon>
        <taxon>Pseudomonadati</taxon>
        <taxon>Spirochaetota</taxon>
        <taxon>Spirochaetia</taxon>
        <taxon>Spirochaetales</taxon>
        <taxon>Treponemataceae</taxon>
        <taxon>Treponema</taxon>
    </lineage>
</organism>
<name>A0A0H3BK81_TREPS</name>
<dbReference type="RefSeq" id="WP_010881741.1">
    <property type="nucleotide sequence ID" value="NC_010741.1"/>
</dbReference>
<evidence type="ECO:0000259" key="5">
    <source>
        <dbReference type="PROSITE" id="PS51123"/>
    </source>
</evidence>
<dbReference type="Pfam" id="PF00691">
    <property type="entry name" value="OmpA"/>
    <property type="match status" value="1"/>
</dbReference>
<accession>A0A0H3BK81</accession>
<evidence type="ECO:0000313" key="6">
    <source>
        <dbReference type="EMBL" id="ACD70719.1"/>
    </source>
</evidence>
<reference evidence="6 7" key="1">
    <citation type="journal article" date="2008" name="BMC Microbiol.">
        <title>Complete genome sequence of Treponema pallidum ssp. pallidum strain SS14 determined with oligonucleotide arrays.</title>
        <authorList>
            <person name="Matejkova P."/>
            <person name="Strouhal M."/>
            <person name="Smajs D."/>
            <person name="Norris S.J."/>
            <person name="Palzkill T."/>
            <person name="Petrosino J.F."/>
            <person name="Sodergren E."/>
            <person name="Norton J.E."/>
            <person name="Singh J."/>
            <person name="Richmond T.A."/>
            <person name="Molla M.N."/>
            <person name="Albert T.J."/>
            <person name="Weinstock G.M."/>
        </authorList>
    </citation>
    <scope>NUCLEOTIDE SEQUENCE [LARGE SCALE GENOMIC DNA]</scope>
    <source>
        <strain evidence="6 7">SS14</strain>
    </source>
</reference>
<dbReference type="Gene3D" id="3.30.1330.60">
    <property type="entry name" value="OmpA-like domain"/>
    <property type="match status" value="1"/>
</dbReference>
<dbReference type="Proteomes" id="UP000001202">
    <property type="component" value="Chromosome"/>
</dbReference>
<dbReference type="InterPro" id="IPR006690">
    <property type="entry name" value="OMPA-like_CS"/>
</dbReference>
<dbReference type="CDD" id="cd07185">
    <property type="entry name" value="OmpA_C-like"/>
    <property type="match status" value="1"/>
</dbReference>
<evidence type="ECO:0000256" key="4">
    <source>
        <dbReference type="PROSITE-ProRule" id="PRU00473"/>
    </source>
</evidence>
<dbReference type="PRINTS" id="PR01021">
    <property type="entry name" value="OMPADOMAIN"/>
</dbReference>
<sequence>MCMMGSVFSRKGMLCVLAVWCAASAAYPLRLRYKFRKGDTHRINSLIREDVFVNDTLAHTAEITNRITVHVSEVRVAHGSAPDAARYVCHFMTSEKSPNNTFRWGRHYESIFWRDAFGVYDIDRSFFMPVVRNVPVFPDYDIEVGDTWEHEAEEAHDLRDGFGIQTPFIVPFTVSYTYRGEVQRGSRRYHHITAAYSMSYESPKRTHGVQRNAKEGMYPVRTTGVSKQNLYWDNELGNIAEYDDEFRILLYLSGGTVLRYQGTATAKNFAPERFDPARTVVELQETLKDLHMPDAKVRETEEGVTISIENVQFDADSASLAPSEYEKLRKIAELLRAFPDRELLVSGHAARRGSVQDQQRISEERADVVARYLQELGVVDAAHVYTRGCGAQQSIAPNDSEDGRRKNRRVEITIISK</sequence>
<evidence type="ECO:0000256" key="1">
    <source>
        <dbReference type="ARBA" id="ARBA00004442"/>
    </source>
</evidence>
<comment type="subcellular location">
    <subcellularLocation>
        <location evidence="1">Cell outer membrane</location>
    </subcellularLocation>
</comment>
<dbReference type="SMR" id="A0A0H3BK81"/>
<keyword evidence="3" id="KW-0998">Cell outer membrane</keyword>
<evidence type="ECO:0000256" key="3">
    <source>
        <dbReference type="ARBA" id="ARBA00023237"/>
    </source>
</evidence>
<dbReference type="GeneID" id="93876080"/>
<protein>
    <submittedName>
        <fullName evidence="6">Outer membrane protein TpN50</fullName>
    </submittedName>
</protein>
<dbReference type="InterPro" id="IPR050330">
    <property type="entry name" value="Bact_OuterMem_StrucFunc"/>
</dbReference>
<gene>
    <name evidence="6" type="primary">tpn50</name>
    <name evidence="6" type="ordered locus">TPASS_0292</name>
</gene>
<evidence type="ECO:0000313" key="7">
    <source>
        <dbReference type="Proteomes" id="UP000001202"/>
    </source>
</evidence>
<dbReference type="KEGG" id="tpp:TPASS_0292"/>
<dbReference type="PANTHER" id="PTHR30329">
    <property type="entry name" value="STATOR ELEMENT OF FLAGELLAR MOTOR COMPLEX"/>
    <property type="match status" value="1"/>
</dbReference>
<dbReference type="PATRIC" id="fig|455434.6.peg.295"/>
<dbReference type="PANTHER" id="PTHR30329:SF21">
    <property type="entry name" value="LIPOPROTEIN YIAD-RELATED"/>
    <property type="match status" value="1"/>
</dbReference>
<dbReference type="PROSITE" id="PS01068">
    <property type="entry name" value="OMPA_1"/>
    <property type="match status" value="1"/>
</dbReference>
<dbReference type="SUPFAM" id="SSF103088">
    <property type="entry name" value="OmpA-like"/>
    <property type="match status" value="1"/>
</dbReference>
<dbReference type="GO" id="GO:0009279">
    <property type="term" value="C:cell outer membrane"/>
    <property type="evidence" value="ECO:0007669"/>
    <property type="project" value="UniProtKB-SubCell"/>
</dbReference>
<feature type="domain" description="OmpA-like" evidence="5">
    <location>
        <begin position="300"/>
        <end position="417"/>
    </location>
</feature>
<keyword evidence="2 4" id="KW-0472">Membrane</keyword>
<dbReference type="InterPro" id="IPR036737">
    <property type="entry name" value="OmpA-like_sf"/>
</dbReference>